<evidence type="ECO:0000313" key="2">
    <source>
        <dbReference type="EMBL" id="KAA6389321.1"/>
    </source>
</evidence>
<sequence>MPHLPLHKSYIETAQRTWQNRENDQVKDISVIKYKNSKWHSKLATQKPFIFRDWTDLKAPTISQGEVNLLDQMKGRKKMQQRMQTEQRGRDLTRRSWMQKRKRNKSVVVAAVAVAVTANKYKKIGHGKKILQPYEPMKTMTGPRMMNAKDKQIKRYKSNLEKMQQAKNQQQFQPQKAQMQKDPETLITQVHNTIHPANFLHHPLKSTHHHPHQKKHQLYYEQFPLETPRGYKDKEHKQKLSKLQQYARLMDVVKSFHEITKLIIEEEQKKPKVILPGQYERYLKKMDLNLSEDQWNQIDWDVREGVFLFYLLLTNNLEAWANLPK</sequence>
<feature type="coiled-coil region" evidence="1">
    <location>
        <begin position="146"/>
        <end position="173"/>
    </location>
</feature>
<dbReference type="EMBL" id="SNRW01003632">
    <property type="protein sequence ID" value="KAA6389321.1"/>
    <property type="molecule type" value="Genomic_DNA"/>
</dbReference>
<evidence type="ECO:0000256" key="1">
    <source>
        <dbReference type="SAM" id="Coils"/>
    </source>
</evidence>
<dbReference type="AlphaFoldDB" id="A0A5J4W314"/>
<keyword evidence="1" id="KW-0175">Coiled coil</keyword>
<name>A0A5J4W314_9EUKA</name>
<protein>
    <submittedName>
        <fullName evidence="2">Uncharacterized protein</fullName>
    </submittedName>
</protein>
<dbReference type="Proteomes" id="UP000324800">
    <property type="component" value="Unassembled WGS sequence"/>
</dbReference>
<evidence type="ECO:0000313" key="3">
    <source>
        <dbReference type="Proteomes" id="UP000324800"/>
    </source>
</evidence>
<organism evidence="2 3">
    <name type="scientific">Streblomastix strix</name>
    <dbReference type="NCBI Taxonomy" id="222440"/>
    <lineage>
        <taxon>Eukaryota</taxon>
        <taxon>Metamonada</taxon>
        <taxon>Preaxostyla</taxon>
        <taxon>Oxymonadida</taxon>
        <taxon>Streblomastigidae</taxon>
        <taxon>Streblomastix</taxon>
    </lineage>
</organism>
<comment type="caution">
    <text evidence="2">The sequence shown here is derived from an EMBL/GenBank/DDBJ whole genome shotgun (WGS) entry which is preliminary data.</text>
</comment>
<accession>A0A5J4W314</accession>
<proteinExistence type="predicted"/>
<reference evidence="2 3" key="1">
    <citation type="submission" date="2019-03" db="EMBL/GenBank/DDBJ databases">
        <title>Single cell metagenomics reveals metabolic interactions within the superorganism composed of flagellate Streblomastix strix and complex community of Bacteroidetes bacteria on its surface.</title>
        <authorList>
            <person name="Treitli S.C."/>
            <person name="Kolisko M."/>
            <person name="Husnik F."/>
            <person name="Keeling P."/>
            <person name="Hampl V."/>
        </authorList>
    </citation>
    <scope>NUCLEOTIDE SEQUENCE [LARGE SCALE GENOMIC DNA]</scope>
    <source>
        <strain evidence="2">ST1C</strain>
    </source>
</reference>
<gene>
    <name evidence="2" type="ORF">EZS28_015152</name>
</gene>